<evidence type="ECO:0000259" key="6">
    <source>
        <dbReference type="Pfam" id="PF01494"/>
    </source>
</evidence>
<evidence type="ECO:0000313" key="8">
    <source>
        <dbReference type="Proteomes" id="UP000240509"/>
    </source>
</evidence>
<dbReference type="GO" id="GO:0004497">
    <property type="term" value="F:monooxygenase activity"/>
    <property type="evidence" value="ECO:0007669"/>
    <property type="project" value="UniProtKB-KW"/>
</dbReference>
<dbReference type="AlphaFoldDB" id="A0A2T4U3L3"/>
<proteinExistence type="predicted"/>
<keyword evidence="2" id="KW-0285">Flavoprotein</keyword>
<dbReference type="Gene3D" id="3.50.50.60">
    <property type="entry name" value="FAD/NAD(P)-binding domain"/>
    <property type="match status" value="1"/>
</dbReference>
<reference evidence="7 8" key="1">
    <citation type="submission" date="2018-03" db="EMBL/GenBank/DDBJ databases">
        <title>Alkalicoccus saliphilus sp. nov., isolated from a mineral pool.</title>
        <authorList>
            <person name="Zhao B."/>
        </authorList>
    </citation>
    <scope>NUCLEOTIDE SEQUENCE [LARGE SCALE GENOMIC DNA]</scope>
    <source>
        <strain evidence="7 8">6AG</strain>
    </source>
</reference>
<keyword evidence="4" id="KW-0560">Oxidoreductase</keyword>
<dbReference type="EMBL" id="PZJJ01000026">
    <property type="protein sequence ID" value="PTL38001.1"/>
    <property type="molecule type" value="Genomic_DNA"/>
</dbReference>
<dbReference type="SUPFAM" id="SSF51905">
    <property type="entry name" value="FAD/NAD(P)-binding domain"/>
    <property type="match status" value="1"/>
</dbReference>
<dbReference type="GO" id="GO:0071949">
    <property type="term" value="F:FAD binding"/>
    <property type="evidence" value="ECO:0007669"/>
    <property type="project" value="InterPro"/>
</dbReference>
<gene>
    <name evidence="7" type="ORF">C6Y45_13375</name>
</gene>
<organism evidence="7 8">
    <name type="scientific">Alkalicoccus saliphilus</name>
    <dbReference type="NCBI Taxonomy" id="200989"/>
    <lineage>
        <taxon>Bacteria</taxon>
        <taxon>Bacillati</taxon>
        <taxon>Bacillota</taxon>
        <taxon>Bacilli</taxon>
        <taxon>Bacillales</taxon>
        <taxon>Bacillaceae</taxon>
        <taxon>Alkalicoccus</taxon>
    </lineage>
</organism>
<sequence>MKGQNSKELIIVGGGIGGLAAAIGASEAGQKVQVLEQAPEFGEIGAGLQLAPNAMAVLDRFGLTTEIDKYAVYPNRLVLRDAQTGEELSALDLGEEFKKKYGHPYIVMHRSDLHKVLLEACEADKNITLTTNAMIQEVDLRDENVKVVNQAGEDFEADYVIGADGLWSTTRQYVQKDEAVCSEYVAYRGTIPMEEISNEANLEDVIMWIGPNLHLVQYPVRRKELYNQVAVFKTYNYKPDSEDWGTPEELDRRFRDCCSTVKRAVEFINKARRWPMYDRLPIENWINGRMMLLGDAAHPMLQYLAQGACQALEDASCFADVLKEKGSENMEEVFKAVQKERQPRTALVQTRARTWGEILHAEDSITSLLRDSILKEREPNDFSHVDWLYSYFSEQKNSSVKESS</sequence>
<dbReference type="InterPro" id="IPR036188">
    <property type="entry name" value="FAD/NAD-bd_sf"/>
</dbReference>
<comment type="caution">
    <text evidence="7">The sequence shown here is derived from an EMBL/GenBank/DDBJ whole genome shotgun (WGS) entry which is preliminary data.</text>
</comment>
<dbReference type="PANTHER" id="PTHR13789:SF318">
    <property type="entry name" value="GERANYLGERANYL DIPHOSPHATE REDUCTASE"/>
    <property type="match status" value="1"/>
</dbReference>
<keyword evidence="8" id="KW-1185">Reference proteome</keyword>
<evidence type="ECO:0000256" key="3">
    <source>
        <dbReference type="ARBA" id="ARBA00022827"/>
    </source>
</evidence>
<feature type="domain" description="FAD-binding" evidence="6">
    <location>
        <begin position="9"/>
        <end position="348"/>
    </location>
</feature>
<evidence type="ECO:0000256" key="1">
    <source>
        <dbReference type="ARBA" id="ARBA00001974"/>
    </source>
</evidence>
<dbReference type="OrthoDB" id="9766816at2"/>
<dbReference type="InterPro" id="IPR050493">
    <property type="entry name" value="FAD-dep_Monooxygenase_BioMet"/>
</dbReference>
<dbReference type="Proteomes" id="UP000240509">
    <property type="component" value="Unassembled WGS sequence"/>
</dbReference>
<dbReference type="PRINTS" id="PR00420">
    <property type="entry name" value="RNGMNOXGNASE"/>
</dbReference>
<name>A0A2T4U3L3_9BACI</name>
<evidence type="ECO:0000256" key="5">
    <source>
        <dbReference type="ARBA" id="ARBA00023033"/>
    </source>
</evidence>
<evidence type="ECO:0000313" key="7">
    <source>
        <dbReference type="EMBL" id="PTL38001.1"/>
    </source>
</evidence>
<accession>A0A2T4U3L3</accession>
<dbReference type="RefSeq" id="WP_107585736.1">
    <property type="nucleotide sequence ID" value="NZ_PZJJ01000026.1"/>
</dbReference>
<dbReference type="SUPFAM" id="SSF54373">
    <property type="entry name" value="FAD-linked reductases, C-terminal domain"/>
    <property type="match status" value="1"/>
</dbReference>
<dbReference type="Pfam" id="PF01494">
    <property type="entry name" value="FAD_binding_3"/>
    <property type="match status" value="1"/>
</dbReference>
<protein>
    <submittedName>
        <fullName evidence="7">3-hydroxybenzoate 6-hydroxylase</fullName>
    </submittedName>
</protein>
<dbReference type="InterPro" id="IPR002938">
    <property type="entry name" value="FAD-bd"/>
</dbReference>
<keyword evidence="3" id="KW-0274">FAD</keyword>
<evidence type="ECO:0000256" key="2">
    <source>
        <dbReference type="ARBA" id="ARBA00022630"/>
    </source>
</evidence>
<keyword evidence="5" id="KW-0503">Monooxygenase</keyword>
<dbReference type="PANTHER" id="PTHR13789">
    <property type="entry name" value="MONOOXYGENASE"/>
    <property type="match status" value="1"/>
</dbReference>
<comment type="cofactor">
    <cofactor evidence="1">
        <name>FAD</name>
        <dbReference type="ChEBI" id="CHEBI:57692"/>
    </cofactor>
</comment>
<evidence type="ECO:0000256" key="4">
    <source>
        <dbReference type="ARBA" id="ARBA00023002"/>
    </source>
</evidence>